<dbReference type="InterPro" id="IPR044890">
    <property type="entry name" value="TMEM14_sf"/>
</dbReference>
<evidence type="ECO:0000256" key="3">
    <source>
        <dbReference type="ARBA" id="ARBA00022692"/>
    </source>
</evidence>
<dbReference type="Pfam" id="PF03647">
    <property type="entry name" value="Tmemb_14"/>
    <property type="match status" value="1"/>
</dbReference>
<dbReference type="GO" id="GO:0031966">
    <property type="term" value="C:mitochondrial membrane"/>
    <property type="evidence" value="ECO:0007669"/>
    <property type="project" value="TreeGrafter"/>
</dbReference>
<feature type="transmembrane region" description="Helical" evidence="6">
    <location>
        <begin position="81"/>
        <end position="102"/>
    </location>
</feature>
<keyword evidence="4 6" id="KW-1133">Transmembrane helix</keyword>
<sequence length="109" mass="11420">MDLDIWAFGYAFAVTLGGVMGYLKAGSVMSLMAGVICGGLALIGAYPTSIDPKKFFLSIAVSALLSGLMGYRYLKTSKLMPAGLVAVLSIAMCCRILCRAYGPTAVPKQ</sequence>
<reference evidence="7" key="1">
    <citation type="journal article" date="2008" name="Insect Biochem. Mol. Biol.">
        <title>Comparative sialomics between hard and soft ticks: implications for the evolution of blood-feeding behavior.</title>
        <authorList>
            <person name="Mans B.J."/>
            <person name="Andersen J.F."/>
            <person name="Francischetti I.M."/>
            <person name="Valenzuela J.G."/>
            <person name="Schwan T.G."/>
            <person name="Pham V.M."/>
            <person name="Garfield M.K."/>
            <person name="Hammer C.H."/>
            <person name="Ribeiro J.M."/>
        </authorList>
    </citation>
    <scope>NUCLEOTIDE SEQUENCE</scope>
    <source>
        <strain evidence="7">AM-656</strain>
        <tissue evidence="7">Adult salivary gland</tissue>
    </source>
</reference>
<dbReference type="AlphaFoldDB" id="Q09JH3"/>
<evidence type="ECO:0000313" key="7">
    <source>
        <dbReference type="EMBL" id="ABI52790.1"/>
    </source>
</evidence>
<dbReference type="Gene3D" id="1.10.10.1740">
    <property type="entry name" value="Transmembrane protein 14-like"/>
    <property type="match status" value="1"/>
</dbReference>
<evidence type="ECO:0000256" key="5">
    <source>
        <dbReference type="ARBA" id="ARBA00023136"/>
    </source>
</evidence>
<dbReference type="EMBL" id="DQ886873">
    <property type="protein sequence ID" value="ABI52790.1"/>
    <property type="molecule type" value="mRNA"/>
</dbReference>
<dbReference type="PANTHER" id="PTHR12668:SF43">
    <property type="entry name" value="TRANSMEMBRANE PROTEIN 14 HOMOLOG"/>
    <property type="match status" value="1"/>
</dbReference>
<feature type="transmembrane region" description="Helical" evidence="6">
    <location>
        <begin position="30"/>
        <end position="49"/>
    </location>
</feature>
<evidence type="ECO:0000256" key="2">
    <source>
        <dbReference type="ARBA" id="ARBA00007590"/>
    </source>
</evidence>
<protein>
    <submittedName>
        <fullName evidence="7">Transmembrane protein 14C</fullName>
    </submittedName>
</protein>
<dbReference type="InterPro" id="IPR005349">
    <property type="entry name" value="TMEM14"/>
</dbReference>
<accession>Q09JH3</accession>
<keyword evidence="3 6" id="KW-0812">Transmembrane</keyword>
<keyword evidence="5 6" id="KW-0472">Membrane</keyword>
<evidence type="ECO:0000256" key="6">
    <source>
        <dbReference type="SAM" id="Phobius"/>
    </source>
</evidence>
<comment type="subcellular location">
    <subcellularLocation>
        <location evidence="1">Membrane</location>
    </subcellularLocation>
</comment>
<organism evidence="7">
    <name type="scientific">Argas monolakensis</name>
    <name type="common">Mono lake bird tick</name>
    <dbReference type="NCBI Taxonomy" id="34602"/>
    <lineage>
        <taxon>Eukaryota</taxon>
        <taxon>Metazoa</taxon>
        <taxon>Ecdysozoa</taxon>
        <taxon>Arthropoda</taxon>
        <taxon>Chelicerata</taxon>
        <taxon>Arachnida</taxon>
        <taxon>Acari</taxon>
        <taxon>Parasitiformes</taxon>
        <taxon>Ixodida</taxon>
        <taxon>Ixodoidea</taxon>
        <taxon>Argasidae</taxon>
        <taxon>Argasinae</taxon>
        <taxon>Argas</taxon>
    </lineage>
</organism>
<feature type="transmembrane region" description="Helical" evidence="6">
    <location>
        <begin position="55"/>
        <end position="74"/>
    </location>
</feature>
<evidence type="ECO:0000256" key="4">
    <source>
        <dbReference type="ARBA" id="ARBA00022989"/>
    </source>
</evidence>
<comment type="similarity">
    <text evidence="2">Belongs to the TMEM14 family.</text>
</comment>
<proteinExistence type="evidence at transcript level"/>
<dbReference type="GO" id="GO:0070453">
    <property type="term" value="P:regulation of heme biosynthetic process"/>
    <property type="evidence" value="ECO:0007669"/>
    <property type="project" value="TreeGrafter"/>
</dbReference>
<name>Q09JH3_ARGMO</name>
<feature type="transmembrane region" description="Helical" evidence="6">
    <location>
        <begin position="6"/>
        <end position="23"/>
    </location>
</feature>
<evidence type="ECO:0000256" key="1">
    <source>
        <dbReference type="ARBA" id="ARBA00004370"/>
    </source>
</evidence>
<dbReference type="PANTHER" id="PTHR12668">
    <property type="entry name" value="TRANSMEMBRANE PROTEIN 14, 15"/>
    <property type="match status" value="1"/>
</dbReference>